<feature type="compositionally biased region" description="Polar residues" evidence="1">
    <location>
        <begin position="358"/>
        <end position="367"/>
    </location>
</feature>
<sequence length="533" mass="56221">MIETQIKSFSKAANASFQRRPLKDSGRPDICRREHRVIGPRMLGAHATVATSPEVTEKSIHGLSTGPYDATRVVGDGEIFSTQALVADYQYALRYYRAVKRQVGAWQSAFTSTKGRHPTVEDAADHGGSQFALLYSSFLEVRTRLLVELPRLRERMLCGQDMDKDAQHAKPGGDRGSVNANSSAPGLVSVPQGGGRDSPIPTSEGAKHPQVVDSVSTWLLADRYRRQRAVAAAAILDTGPWAAAPQKALDAPAPHSAGQEEEMAGPRLQQHLPAAAVKATRFSSNDAAWVPYRPTIQLTPLSQRLPAASMEPQRHVHGQIQDGISVPSLPTLAYGEELCFQVDNVDGQRNPALAPQRLATSLDSPPNDSAAHGEAWHEQGSTDVAVPEGSGQEGGALAEVHLIRGAGGSTEALQHGAAPSGHVARLAEDASLAADSRARNALLAALQYKRGGPSAASMSRRGTNAGGHRDDAEGHPGALRGSTPADSGDGAAAIRDHGSSVVVGEVHRGDAVGVYGGRNRLADTLPEAFLVCP</sequence>
<accession>A0A8J4CU00</accession>
<dbReference type="OrthoDB" id="539993at2759"/>
<name>A0A8J4CU00_9CHLO</name>
<feature type="region of interest" description="Disordered" evidence="1">
    <location>
        <begin position="164"/>
        <end position="209"/>
    </location>
</feature>
<comment type="caution">
    <text evidence="2">The sequence shown here is derived from an EMBL/GenBank/DDBJ whole genome shotgun (WGS) entry which is preliminary data.</text>
</comment>
<dbReference type="EMBL" id="BNCP01000046">
    <property type="protein sequence ID" value="GIL88728.1"/>
    <property type="molecule type" value="Genomic_DNA"/>
</dbReference>
<gene>
    <name evidence="2" type="ORF">Vretifemale_16578</name>
</gene>
<feature type="compositionally biased region" description="Basic and acidic residues" evidence="1">
    <location>
        <begin position="164"/>
        <end position="173"/>
    </location>
</feature>
<protein>
    <submittedName>
        <fullName evidence="2">Uncharacterized protein</fullName>
    </submittedName>
</protein>
<keyword evidence="3" id="KW-1185">Reference proteome</keyword>
<evidence type="ECO:0000313" key="3">
    <source>
        <dbReference type="Proteomes" id="UP000747110"/>
    </source>
</evidence>
<organism evidence="2 3">
    <name type="scientific">Volvox reticuliferus</name>
    <dbReference type="NCBI Taxonomy" id="1737510"/>
    <lineage>
        <taxon>Eukaryota</taxon>
        <taxon>Viridiplantae</taxon>
        <taxon>Chlorophyta</taxon>
        <taxon>core chlorophytes</taxon>
        <taxon>Chlorophyceae</taxon>
        <taxon>CS clade</taxon>
        <taxon>Chlamydomonadales</taxon>
        <taxon>Volvocaceae</taxon>
        <taxon>Volvox</taxon>
    </lineage>
</organism>
<dbReference type="Proteomes" id="UP000747110">
    <property type="component" value="Unassembled WGS sequence"/>
</dbReference>
<proteinExistence type="predicted"/>
<dbReference type="AlphaFoldDB" id="A0A8J4CU00"/>
<evidence type="ECO:0000256" key="1">
    <source>
        <dbReference type="SAM" id="MobiDB-lite"/>
    </source>
</evidence>
<feature type="region of interest" description="Disordered" evidence="1">
    <location>
        <begin position="450"/>
        <end position="493"/>
    </location>
</feature>
<feature type="compositionally biased region" description="Polar residues" evidence="1">
    <location>
        <begin position="1"/>
        <end position="17"/>
    </location>
</feature>
<feature type="region of interest" description="Disordered" evidence="1">
    <location>
        <begin position="1"/>
        <end position="28"/>
    </location>
</feature>
<reference evidence="2" key="1">
    <citation type="journal article" date="2021" name="Proc. Natl. Acad. Sci. U.S.A.">
        <title>Three genomes in the algal genus Volvox reveal the fate of a haploid sex-determining region after a transition to homothallism.</title>
        <authorList>
            <person name="Yamamoto K."/>
            <person name="Hamaji T."/>
            <person name="Kawai-Toyooka H."/>
            <person name="Matsuzaki R."/>
            <person name="Takahashi F."/>
            <person name="Nishimura Y."/>
            <person name="Kawachi M."/>
            <person name="Noguchi H."/>
            <person name="Minakuchi Y."/>
            <person name="Umen J.G."/>
            <person name="Toyoda A."/>
            <person name="Nozaki H."/>
        </authorList>
    </citation>
    <scope>NUCLEOTIDE SEQUENCE</scope>
    <source>
        <strain evidence="2">NIES-3786</strain>
    </source>
</reference>
<feature type="region of interest" description="Disordered" evidence="1">
    <location>
        <begin position="358"/>
        <end position="392"/>
    </location>
</feature>
<evidence type="ECO:0000313" key="2">
    <source>
        <dbReference type="EMBL" id="GIL88728.1"/>
    </source>
</evidence>